<feature type="region of interest" description="Disordered" evidence="1">
    <location>
        <begin position="174"/>
        <end position="240"/>
    </location>
</feature>
<feature type="compositionally biased region" description="Low complexity" evidence="1">
    <location>
        <begin position="185"/>
        <end position="240"/>
    </location>
</feature>
<evidence type="ECO:0000313" key="2">
    <source>
        <dbReference type="EnsemblMetazoa" id="MDOA001631-PA"/>
    </source>
</evidence>
<dbReference type="eggNOG" id="ENOG502SBS1">
    <property type="taxonomic scope" value="Eukaryota"/>
</dbReference>
<dbReference type="VEuPathDB" id="VectorBase:MDOA001631"/>
<dbReference type="STRING" id="7370.A0A1I8M658"/>
<name>A0A1I8M658_MUSDO</name>
<reference evidence="2" key="1">
    <citation type="submission" date="2020-05" db="UniProtKB">
        <authorList>
            <consortium name="EnsemblMetazoa"/>
        </authorList>
    </citation>
    <scope>IDENTIFICATION</scope>
    <source>
        <strain evidence="2">Aabys</strain>
    </source>
</reference>
<gene>
    <name evidence="2" type="primary">101894176</name>
</gene>
<protein>
    <submittedName>
        <fullName evidence="2">Uncharacterized protein</fullName>
    </submittedName>
</protein>
<dbReference type="OrthoDB" id="8196042at2759"/>
<dbReference type="AlphaFoldDB" id="A0A1I8M658"/>
<dbReference type="VEuPathDB" id="VectorBase:MDOMA2_002110"/>
<evidence type="ECO:0000256" key="1">
    <source>
        <dbReference type="SAM" id="MobiDB-lite"/>
    </source>
</evidence>
<dbReference type="EnsemblMetazoa" id="MDOA001631-RA">
    <property type="protein sequence ID" value="MDOA001631-PA"/>
    <property type="gene ID" value="MDOA001631"/>
</dbReference>
<accession>A0A1I8M658</accession>
<sequence>MPFIDDALLWCPDNDGRIVGGLDISACMQDGVPQSNENVSESTQLAESTTDINALEPSLCNNDSSDELFRQLSESNFEIESLLSDLATVEVKEENNNISDVTSEGCVTDDTFAALVNGAAAVASASNIGTSSCNGGRVSSTTSHLITGGGNGIQLPGENSALGSVGTNSLTLEPTAASSTQEQANSSSFLTRSNNSNSNSNNNNPNISSNNNNNNHNCTNGTNISNNNNSNNNLSSENNSSIFDDSSTRFLIASNPLLAEKLMAKSLILKTEATTDYKGKHKEFNYIVRYSGKI</sequence>
<organism evidence="2">
    <name type="scientific">Musca domestica</name>
    <name type="common">House fly</name>
    <dbReference type="NCBI Taxonomy" id="7370"/>
    <lineage>
        <taxon>Eukaryota</taxon>
        <taxon>Metazoa</taxon>
        <taxon>Ecdysozoa</taxon>
        <taxon>Arthropoda</taxon>
        <taxon>Hexapoda</taxon>
        <taxon>Insecta</taxon>
        <taxon>Pterygota</taxon>
        <taxon>Neoptera</taxon>
        <taxon>Endopterygota</taxon>
        <taxon>Diptera</taxon>
        <taxon>Brachycera</taxon>
        <taxon>Muscomorpha</taxon>
        <taxon>Muscoidea</taxon>
        <taxon>Muscidae</taxon>
        <taxon>Musca</taxon>
    </lineage>
</organism>
<feature type="compositionally biased region" description="Polar residues" evidence="1">
    <location>
        <begin position="174"/>
        <end position="184"/>
    </location>
</feature>
<proteinExistence type="predicted"/>